<evidence type="ECO:0000313" key="7">
    <source>
        <dbReference type="EMBL" id="THU60424.1"/>
    </source>
</evidence>
<keyword evidence="3 5" id="KW-1133">Transmembrane helix</keyword>
<gene>
    <name evidence="7" type="ORF">C4D60_Mb07t12560</name>
</gene>
<dbReference type="PANTHER" id="PTHR11814">
    <property type="entry name" value="SULFATE TRANSPORTER"/>
    <property type="match status" value="1"/>
</dbReference>
<feature type="domain" description="SLC26A/SulP transporter" evidence="6">
    <location>
        <begin position="96"/>
        <end position="321"/>
    </location>
</feature>
<comment type="caution">
    <text evidence="7">The sequence shown here is derived from an EMBL/GenBank/DDBJ whole genome shotgun (WGS) entry which is preliminary data.</text>
</comment>
<dbReference type="InterPro" id="IPR011547">
    <property type="entry name" value="SLC26A/SulP_dom"/>
</dbReference>
<dbReference type="EMBL" id="PYDT01000005">
    <property type="protein sequence ID" value="THU60424.1"/>
    <property type="molecule type" value="Genomic_DNA"/>
</dbReference>
<sequence>MNANLLMGRSVSDVAENMNMEISGRTIDDSPSVYSVGFPPPMNLASQFAHKVKEMFFADDPLRPYKGQTRSMKFLLGLQYLFPILDWGRSYDLAKLKGDVVSGLTIASLCIPQDIAYAKLANLEPQYAFFVAPLVYAVMGSSRDIAIGPVAVVSLLLGTLLQKEIDPVKNPEEYLRLAFTATFFAGVIQAALGFFRLGFLIEFLSHAAIVGFMAGAAVTISLQQLKGFLGIKNFTTKTDIVSVMKSVWRPVHHGTILIATAFLTFLLVAKYIGKKRKNLFWVSALAPLVSVILATFFVYITRADRHGVQIVSRYPLKLQQTSSIDH</sequence>
<feature type="transmembrane region" description="Helical" evidence="5">
    <location>
        <begin position="174"/>
        <end position="197"/>
    </location>
</feature>
<evidence type="ECO:0000313" key="8">
    <source>
        <dbReference type="Proteomes" id="UP000317650"/>
    </source>
</evidence>
<keyword evidence="2 5" id="KW-0812">Transmembrane</keyword>
<feature type="transmembrane region" description="Helical" evidence="5">
    <location>
        <begin position="279"/>
        <end position="300"/>
    </location>
</feature>
<feature type="transmembrane region" description="Helical" evidence="5">
    <location>
        <begin position="145"/>
        <end position="162"/>
    </location>
</feature>
<comment type="subcellular location">
    <subcellularLocation>
        <location evidence="1">Membrane</location>
        <topology evidence="1">Multi-pass membrane protein</topology>
    </subcellularLocation>
</comment>
<evidence type="ECO:0000256" key="1">
    <source>
        <dbReference type="ARBA" id="ARBA00004141"/>
    </source>
</evidence>
<dbReference type="Proteomes" id="UP000317650">
    <property type="component" value="Chromosome 7"/>
</dbReference>
<dbReference type="GO" id="GO:0016020">
    <property type="term" value="C:membrane"/>
    <property type="evidence" value="ECO:0007669"/>
    <property type="project" value="UniProtKB-SubCell"/>
</dbReference>
<organism evidence="7 8">
    <name type="scientific">Musa balbisiana</name>
    <name type="common">Banana</name>
    <dbReference type="NCBI Taxonomy" id="52838"/>
    <lineage>
        <taxon>Eukaryota</taxon>
        <taxon>Viridiplantae</taxon>
        <taxon>Streptophyta</taxon>
        <taxon>Embryophyta</taxon>
        <taxon>Tracheophyta</taxon>
        <taxon>Spermatophyta</taxon>
        <taxon>Magnoliopsida</taxon>
        <taxon>Liliopsida</taxon>
        <taxon>Zingiberales</taxon>
        <taxon>Musaceae</taxon>
        <taxon>Musa</taxon>
    </lineage>
</organism>
<name>A0A4S8JGR4_MUSBA</name>
<keyword evidence="8" id="KW-1185">Reference proteome</keyword>
<dbReference type="AlphaFoldDB" id="A0A4S8JGR4"/>
<feature type="transmembrane region" description="Helical" evidence="5">
    <location>
        <begin position="254"/>
        <end position="273"/>
    </location>
</feature>
<dbReference type="GO" id="GO:0055085">
    <property type="term" value="P:transmembrane transport"/>
    <property type="evidence" value="ECO:0007669"/>
    <property type="project" value="InterPro"/>
</dbReference>
<evidence type="ECO:0000259" key="6">
    <source>
        <dbReference type="Pfam" id="PF00916"/>
    </source>
</evidence>
<proteinExistence type="predicted"/>
<keyword evidence="4 5" id="KW-0472">Membrane</keyword>
<dbReference type="InterPro" id="IPR001902">
    <property type="entry name" value="SLC26A/SulP_fam"/>
</dbReference>
<evidence type="ECO:0000256" key="3">
    <source>
        <dbReference type="ARBA" id="ARBA00022989"/>
    </source>
</evidence>
<dbReference type="STRING" id="52838.A0A4S8JGR4"/>
<dbReference type="Pfam" id="PF00916">
    <property type="entry name" value="Sulfate_transp"/>
    <property type="match status" value="1"/>
</dbReference>
<evidence type="ECO:0000256" key="2">
    <source>
        <dbReference type="ARBA" id="ARBA00022692"/>
    </source>
</evidence>
<protein>
    <recommendedName>
        <fullName evidence="6">SLC26A/SulP transporter domain-containing protein</fullName>
    </recommendedName>
</protein>
<feature type="transmembrane region" description="Helical" evidence="5">
    <location>
        <begin position="203"/>
        <end position="222"/>
    </location>
</feature>
<reference evidence="7 8" key="1">
    <citation type="journal article" date="2019" name="Nat. Plants">
        <title>Genome sequencing of Musa balbisiana reveals subgenome evolution and function divergence in polyploid bananas.</title>
        <authorList>
            <person name="Yao X."/>
        </authorList>
    </citation>
    <scope>NUCLEOTIDE SEQUENCE [LARGE SCALE GENOMIC DNA]</scope>
    <source>
        <strain evidence="8">cv. DH-PKW</strain>
        <tissue evidence="7">Leaves</tissue>
    </source>
</reference>
<evidence type="ECO:0000256" key="5">
    <source>
        <dbReference type="SAM" id="Phobius"/>
    </source>
</evidence>
<evidence type="ECO:0000256" key="4">
    <source>
        <dbReference type="ARBA" id="ARBA00023136"/>
    </source>
</evidence>
<accession>A0A4S8JGR4</accession>